<protein>
    <submittedName>
        <fullName evidence="3">Metal-dependent transcriptional regulator</fullName>
    </submittedName>
</protein>
<keyword evidence="5" id="KW-1185">Reference proteome</keyword>
<gene>
    <name evidence="4" type="ORF">EG19_03605</name>
    <name evidence="3" type="ORF">ENQ31_05925</name>
</gene>
<dbReference type="Gene3D" id="1.10.60.10">
    <property type="entry name" value="Iron dependent repressor, metal binding and dimerisation domain"/>
    <property type="match status" value="1"/>
</dbReference>
<evidence type="ECO:0000313" key="5">
    <source>
        <dbReference type="Proteomes" id="UP000027284"/>
    </source>
</evidence>
<dbReference type="PANTHER" id="PTHR33238:SF7">
    <property type="entry name" value="IRON-DEPENDENT TRANSCRIPTIONAL REGULATOR"/>
    <property type="match status" value="1"/>
</dbReference>
<dbReference type="Pfam" id="PF09339">
    <property type="entry name" value="HTH_IclR"/>
    <property type="match status" value="1"/>
</dbReference>
<reference evidence="3" key="2">
    <citation type="journal article" date="2020" name="mSystems">
        <title>Genome- and Community-Level Interaction Insights into Carbon Utilization and Element Cycling Functions of Hydrothermarchaeota in Hydrothermal Sediment.</title>
        <authorList>
            <person name="Zhou Z."/>
            <person name="Liu Y."/>
            <person name="Xu W."/>
            <person name="Pan J."/>
            <person name="Luo Z.H."/>
            <person name="Li M."/>
        </authorList>
    </citation>
    <scope>NUCLEOTIDE SEQUENCE [LARGE SCALE GENOMIC DNA]</scope>
    <source>
        <strain evidence="3">SpSt-299</strain>
    </source>
</reference>
<dbReference type="GO" id="GO:0003700">
    <property type="term" value="F:DNA-binding transcription factor activity"/>
    <property type="evidence" value="ECO:0007669"/>
    <property type="project" value="InterPro"/>
</dbReference>
<evidence type="ECO:0000313" key="4">
    <source>
        <dbReference type="EMBL" id="KDA54897.1"/>
    </source>
</evidence>
<dbReference type="InterPro" id="IPR005471">
    <property type="entry name" value="Tscrpt_reg_IclR_N"/>
</dbReference>
<proteinExistence type="predicted"/>
<dbReference type="InterPro" id="IPR036390">
    <property type="entry name" value="WH_DNA-bd_sf"/>
</dbReference>
<comment type="caution">
    <text evidence="4">The sequence shown here is derived from an EMBL/GenBank/DDBJ whole genome shotgun (WGS) entry which is preliminary data.</text>
</comment>
<dbReference type="GO" id="GO:0046914">
    <property type="term" value="F:transition metal ion binding"/>
    <property type="evidence" value="ECO:0007669"/>
    <property type="project" value="InterPro"/>
</dbReference>
<evidence type="ECO:0000259" key="1">
    <source>
        <dbReference type="Pfam" id="PF02742"/>
    </source>
</evidence>
<dbReference type="SMART" id="SM00529">
    <property type="entry name" value="HTH_DTXR"/>
    <property type="match status" value="1"/>
</dbReference>
<evidence type="ECO:0000259" key="2">
    <source>
        <dbReference type="Pfam" id="PF09339"/>
    </source>
</evidence>
<dbReference type="OrthoDB" id="9794394at2"/>
<reference evidence="4 5" key="1">
    <citation type="submission" date="2014-04" db="EMBL/GenBank/DDBJ databases">
        <title>The Genome Sequence of Thermoanaerobaculum aquaticum MP-01, The First Cultivated Group 23 Acidobacterium.</title>
        <authorList>
            <person name="Stamps B.W."/>
            <person name="Losey N.A."/>
            <person name="Lawson P.A."/>
            <person name="Stevenson B.S."/>
        </authorList>
    </citation>
    <scope>NUCLEOTIDE SEQUENCE [LARGE SCALE GENOMIC DNA]</scope>
    <source>
        <strain evidence="4 5">MP-01</strain>
    </source>
</reference>
<dbReference type="RefSeq" id="WP_053334701.1">
    <property type="nucleotide sequence ID" value="NZ_JMFG01000002.1"/>
</dbReference>
<organism evidence="4 5">
    <name type="scientific">Thermoanaerobaculum aquaticum</name>
    <dbReference type="NCBI Taxonomy" id="1312852"/>
    <lineage>
        <taxon>Bacteria</taxon>
        <taxon>Pseudomonadati</taxon>
        <taxon>Acidobacteriota</taxon>
        <taxon>Thermoanaerobaculia</taxon>
        <taxon>Thermoanaerobaculales</taxon>
        <taxon>Thermoanaerobaculaceae</taxon>
        <taxon>Thermoanaerobaculum</taxon>
    </lineage>
</organism>
<dbReference type="SUPFAM" id="SSF46785">
    <property type="entry name" value="Winged helix' DNA-binding domain"/>
    <property type="match status" value="1"/>
</dbReference>
<dbReference type="EMBL" id="DSMR01000428">
    <property type="protein sequence ID" value="HET47683.1"/>
    <property type="molecule type" value="Genomic_DNA"/>
</dbReference>
<dbReference type="InterPro" id="IPR036388">
    <property type="entry name" value="WH-like_DNA-bd_sf"/>
</dbReference>
<dbReference type="Proteomes" id="UP000027284">
    <property type="component" value="Unassembled WGS sequence"/>
</dbReference>
<dbReference type="PANTHER" id="PTHR33238">
    <property type="entry name" value="IRON (METAL) DEPENDENT REPRESSOR, DTXR FAMILY"/>
    <property type="match status" value="1"/>
</dbReference>
<dbReference type="Gene3D" id="1.10.10.10">
    <property type="entry name" value="Winged helix-like DNA-binding domain superfamily/Winged helix DNA-binding domain"/>
    <property type="match status" value="1"/>
</dbReference>
<dbReference type="Pfam" id="PF02742">
    <property type="entry name" value="Fe_dep_repr_C"/>
    <property type="match status" value="1"/>
</dbReference>
<evidence type="ECO:0000313" key="3">
    <source>
        <dbReference type="EMBL" id="HET47683.1"/>
    </source>
</evidence>
<dbReference type="GO" id="GO:0046983">
    <property type="term" value="F:protein dimerization activity"/>
    <property type="evidence" value="ECO:0007669"/>
    <property type="project" value="InterPro"/>
</dbReference>
<dbReference type="InterPro" id="IPR022689">
    <property type="entry name" value="Iron_dep_repressor"/>
</dbReference>
<name>A0A062XQP8_9BACT</name>
<dbReference type="AlphaFoldDB" id="A0A062XQP8"/>
<dbReference type="EMBL" id="JMFG01000002">
    <property type="protein sequence ID" value="KDA54897.1"/>
    <property type="molecule type" value="Genomic_DNA"/>
</dbReference>
<dbReference type="InterPro" id="IPR036421">
    <property type="entry name" value="Fe_dep_repressor_sf"/>
</dbReference>
<dbReference type="InterPro" id="IPR050536">
    <property type="entry name" value="DtxR_MntR_Metal-Reg"/>
</dbReference>
<feature type="domain" description="Iron dependent repressor metal binding and dimerisation" evidence="1">
    <location>
        <begin position="77"/>
        <end position="138"/>
    </location>
</feature>
<dbReference type="STRING" id="1312852.EG19_03605"/>
<dbReference type="InterPro" id="IPR001367">
    <property type="entry name" value="Fe_dep_repressor"/>
</dbReference>
<sequence>MESFATTWRAFEANEITHSAAHYLLAIAAFNRKGTDPRAVDVARELGISRAAASLQLRSLQEHGLVEVDARQRLHLTRAGADVVARVASKREVVRVFLEEILGVRPQAAALDACKVEHLLSEETGAALIRLIRFLRSDHPAAREALAVFKETTASCPPEARCDLCTNTCLLAAGSSQ</sequence>
<feature type="domain" description="HTH iclR-type" evidence="2">
    <location>
        <begin position="27"/>
        <end position="69"/>
    </location>
</feature>
<accession>A0A062XQP8</accession>